<dbReference type="Gramene" id="OMO60712">
    <property type="protein sequence ID" value="OMO60712"/>
    <property type="gene ID" value="CCACVL1_23935"/>
</dbReference>
<feature type="domain" description="RING-type" evidence="7">
    <location>
        <begin position="308"/>
        <end position="349"/>
    </location>
</feature>
<evidence type="ECO:0000313" key="9">
    <source>
        <dbReference type="Proteomes" id="UP000188268"/>
    </source>
</evidence>
<dbReference type="PROSITE" id="PS50089">
    <property type="entry name" value="ZF_RING_2"/>
    <property type="match status" value="1"/>
</dbReference>
<comment type="catalytic activity">
    <reaction evidence="1">
        <text>S-ubiquitinyl-[E2 ubiquitin-conjugating enzyme]-L-cysteine + [acceptor protein]-L-lysine = [E2 ubiquitin-conjugating enzyme]-L-cysteine + N(6)-ubiquitinyl-[acceptor protein]-L-lysine.</text>
        <dbReference type="EC" id="2.3.2.27"/>
    </reaction>
</comment>
<protein>
    <recommendedName>
        <fullName evidence="2">RING-type E3 ubiquitin transferase</fullName>
        <ecNumber evidence="2">2.3.2.27</ecNumber>
    </recommendedName>
</protein>
<dbReference type="CDD" id="cd16454">
    <property type="entry name" value="RING-H2_PA-TM-RING"/>
    <property type="match status" value="1"/>
</dbReference>
<dbReference type="OrthoDB" id="4348522at2759"/>
<dbReference type="PANTHER" id="PTHR15710">
    <property type="entry name" value="E3 UBIQUITIN-PROTEIN LIGASE PRAJA"/>
    <property type="match status" value="1"/>
</dbReference>
<accession>A0A1R3GRL6</accession>
<dbReference type="EC" id="2.3.2.27" evidence="2"/>
<dbReference type="SMART" id="SM00184">
    <property type="entry name" value="RING"/>
    <property type="match status" value="1"/>
</dbReference>
<dbReference type="Gene3D" id="3.30.40.10">
    <property type="entry name" value="Zinc/RING finger domain, C3HC4 (zinc finger)"/>
    <property type="match status" value="1"/>
</dbReference>
<sequence length="361" mass="41387">MATVSVFRCENMHPNIIIPQPPLNISSNYPPAPTSEVQLDLTMSFSLKYFSRHSSYTVGRPSPYFKSVRCSIDNPALASWNLDCMLLDLFDQLHTDFNFIAFEDNSFFMKVDHALDQILQHWNWVRMTNFYTSSRGNKVFPVHAVFSGAVVEYVQQIIPPVVQQVYWNYDLDSTVMYDEVGIGTGRAVQESVDSTEIYDEVGIGIGRAVEESALELERRRYYDEDSTEIYEIYDEVGIESLVEESVERRRYYDEDSTEIHDEADGMGSAVEESSLEFERRRYGMVPATESSIKGMLKSVVNGEQGKDCMVCLEELEVGSYISEMPCSHAFHGDCIQTWLKQSHYCPICRFEMPTATEEEFN</sequence>
<dbReference type="GO" id="GO:0016567">
    <property type="term" value="P:protein ubiquitination"/>
    <property type="evidence" value="ECO:0007669"/>
    <property type="project" value="TreeGrafter"/>
</dbReference>
<keyword evidence="9" id="KW-1185">Reference proteome</keyword>
<dbReference type="AlphaFoldDB" id="A0A1R3GRL6"/>
<keyword evidence="4 6" id="KW-0863">Zinc-finger</keyword>
<dbReference type="SUPFAM" id="SSF57850">
    <property type="entry name" value="RING/U-box"/>
    <property type="match status" value="1"/>
</dbReference>
<comment type="caution">
    <text evidence="8">The sequence shown here is derived from an EMBL/GenBank/DDBJ whole genome shotgun (WGS) entry which is preliminary data.</text>
</comment>
<evidence type="ECO:0000256" key="3">
    <source>
        <dbReference type="ARBA" id="ARBA00022723"/>
    </source>
</evidence>
<dbReference type="GO" id="GO:0008270">
    <property type="term" value="F:zinc ion binding"/>
    <property type="evidence" value="ECO:0007669"/>
    <property type="project" value="UniProtKB-KW"/>
</dbReference>
<evidence type="ECO:0000256" key="6">
    <source>
        <dbReference type="PROSITE-ProRule" id="PRU00175"/>
    </source>
</evidence>
<dbReference type="GO" id="GO:0005737">
    <property type="term" value="C:cytoplasm"/>
    <property type="evidence" value="ECO:0007669"/>
    <property type="project" value="TreeGrafter"/>
</dbReference>
<dbReference type="EMBL" id="AWWV01013658">
    <property type="protein sequence ID" value="OMO60712.1"/>
    <property type="molecule type" value="Genomic_DNA"/>
</dbReference>
<evidence type="ECO:0000256" key="5">
    <source>
        <dbReference type="ARBA" id="ARBA00022833"/>
    </source>
</evidence>
<evidence type="ECO:0000256" key="2">
    <source>
        <dbReference type="ARBA" id="ARBA00012483"/>
    </source>
</evidence>
<gene>
    <name evidence="8" type="ORF">CCACVL1_23935</name>
</gene>
<proteinExistence type="predicted"/>
<dbReference type="STRING" id="210143.A0A1R3GRL6"/>
<dbReference type="InterPro" id="IPR001841">
    <property type="entry name" value="Znf_RING"/>
</dbReference>
<dbReference type="Pfam" id="PF13639">
    <property type="entry name" value="zf-RING_2"/>
    <property type="match status" value="1"/>
</dbReference>
<evidence type="ECO:0000256" key="4">
    <source>
        <dbReference type="ARBA" id="ARBA00022771"/>
    </source>
</evidence>
<organism evidence="8 9">
    <name type="scientific">Corchorus capsularis</name>
    <name type="common">Jute</name>
    <dbReference type="NCBI Taxonomy" id="210143"/>
    <lineage>
        <taxon>Eukaryota</taxon>
        <taxon>Viridiplantae</taxon>
        <taxon>Streptophyta</taxon>
        <taxon>Embryophyta</taxon>
        <taxon>Tracheophyta</taxon>
        <taxon>Spermatophyta</taxon>
        <taxon>Magnoliopsida</taxon>
        <taxon>eudicotyledons</taxon>
        <taxon>Gunneridae</taxon>
        <taxon>Pentapetalae</taxon>
        <taxon>rosids</taxon>
        <taxon>malvids</taxon>
        <taxon>Malvales</taxon>
        <taxon>Malvaceae</taxon>
        <taxon>Grewioideae</taxon>
        <taxon>Apeibeae</taxon>
        <taxon>Corchorus</taxon>
    </lineage>
</organism>
<dbReference type="InterPro" id="IPR013083">
    <property type="entry name" value="Znf_RING/FYVE/PHD"/>
</dbReference>
<keyword evidence="5" id="KW-0862">Zinc</keyword>
<evidence type="ECO:0000259" key="7">
    <source>
        <dbReference type="PROSITE" id="PS50089"/>
    </source>
</evidence>
<evidence type="ECO:0000313" key="8">
    <source>
        <dbReference type="EMBL" id="OMO60712.1"/>
    </source>
</evidence>
<dbReference type="Proteomes" id="UP000188268">
    <property type="component" value="Unassembled WGS sequence"/>
</dbReference>
<name>A0A1R3GRL6_COCAP</name>
<evidence type="ECO:0000256" key="1">
    <source>
        <dbReference type="ARBA" id="ARBA00000900"/>
    </source>
</evidence>
<dbReference type="PANTHER" id="PTHR15710:SF59">
    <property type="entry name" value="E3 UBIQUITIN-PROTEIN LIGASE SDIR1-LIKE"/>
    <property type="match status" value="1"/>
</dbReference>
<keyword evidence="3" id="KW-0479">Metal-binding</keyword>
<reference evidence="8 9" key="1">
    <citation type="submission" date="2013-09" db="EMBL/GenBank/DDBJ databases">
        <title>Corchorus capsularis genome sequencing.</title>
        <authorList>
            <person name="Alam M."/>
            <person name="Haque M.S."/>
            <person name="Islam M.S."/>
            <person name="Emdad E.M."/>
            <person name="Islam M.M."/>
            <person name="Ahmed B."/>
            <person name="Halim A."/>
            <person name="Hossen Q.M.M."/>
            <person name="Hossain M.Z."/>
            <person name="Ahmed R."/>
            <person name="Khan M.M."/>
            <person name="Islam R."/>
            <person name="Rashid M.M."/>
            <person name="Khan S.A."/>
            <person name="Rahman M.S."/>
            <person name="Alam M."/>
        </authorList>
    </citation>
    <scope>NUCLEOTIDE SEQUENCE [LARGE SCALE GENOMIC DNA]</scope>
    <source>
        <strain evidence="9">cv. CVL-1</strain>
        <tissue evidence="8">Whole seedling</tissue>
    </source>
</reference>
<dbReference type="GO" id="GO:0061630">
    <property type="term" value="F:ubiquitin protein ligase activity"/>
    <property type="evidence" value="ECO:0007669"/>
    <property type="project" value="UniProtKB-EC"/>
</dbReference>